<reference evidence="2 3" key="1">
    <citation type="submission" date="2018-10" db="EMBL/GenBank/DDBJ databases">
        <title>Genome Sequence of Cohnella sp.</title>
        <authorList>
            <person name="Srinivasan S."/>
            <person name="Kim M.K."/>
        </authorList>
    </citation>
    <scope>NUCLEOTIDE SEQUENCE [LARGE SCALE GENOMIC DNA]</scope>
    <source>
        <strain evidence="2 3">18JY8-7</strain>
    </source>
</reference>
<dbReference type="KEGG" id="coh:EAV92_16210"/>
<dbReference type="Proteomes" id="UP000269097">
    <property type="component" value="Chromosome"/>
</dbReference>
<dbReference type="InterPro" id="IPR007160">
    <property type="entry name" value="DUF362"/>
</dbReference>
<sequence>MNLHLGRIKLGVSEPIPLPRMVPVRQTFESRRISPDEIDGIVADQFERDEINAKIKPGMRIAVGVGSRGIENIARIVRATVHELKRRGADPFIVPAMGSHGGATAEGQTKILAEYGVTEEFVGAPVRSSMETVHLGEVLDGVEVHFDKTAYEEADGILVVCRVKPHTDFKARIESGIMKMLGIGLGKHKGASYLHKFGMDRFGELLPAVGKFIMERTPILGGVAITEDAYHSTAAIEVVPREQLPGREEELLVEAKRLMPRFWLDEIDVLIVDRIGKNISGSGMDPNVIGRSGTNRSFGDGPAVSRILVRGLTPETKGSAVGIGLAEFTTKRVVEQIDFAPMYTNVITAMEVSGGKLPIILENDEEAVSVAIYTTGKKNYADAKVVRIKHTLAMEEILMSENLLPLVEAHPMMEAIGEPQEWRFDEDGYLPDEP</sequence>
<name>A0A3G3K0M5_9BACL</name>
<accession>A0A3G3K0M5</accession>
<gene>
    <name evidence="2" type="ORF">EAV92_16210</name>
</gene>
<keyword evidence="3" id="KW-1185">Reference proteome</keyword>
<protein>
    <submittedName>
        <fullName evidence="2">DUF2088 domain-containing protein</fullName>
    </submittedName>
</protein>
<dbReference type="Gene3D" id="3.40.50.11440">
    <property type="match status" value="1"/>
</dbReference>
<feature type="domain" description="DUF362" evidence="1">
    <location>
        <begin position="75"/>
        <end position="229"/>
    </location>
</feature>
<evidence type="ECO:0000259" key="1">
    <source>
        <dbReference type="Pfam" id="PF04015"/>
    </source>
</evidence>
<dbReference type="EMBL" id="CP033433">
    <property type="protein sequence ID" value="AYQ73983.1"/>
    <property type="molecule type" value="Genomic_DNA"/>
</dbReference>
<evidence type="ECO:0000313" key="2">
    <source>
        <dbReference type="EMBL" id="AYQ73983.1"/>
    </source>
</evidence>
<organism evidence="2 3">
    <name type="scientific">Cohnella candidum</name>
    <dbReference type="NCBI Taxonomy" id="2674991"/>
    <lineage>
        <taxon>Bacteria</taxon>
        <taxon>Bacillati</taxon>
        <taxon>Bacillota</taxon>
        <taxon>Bacilli</taxon>
        <taxon>Bacillales</taxon>
        <taxon>Paenibacillaceae</taxon>
        <taxon>Cohnella</taxon>
    </lineage>
</organism>
<dbReference type="RefSeq" id="WP_123042067.1">
    <property type="nucleotide sequence ID" value="NZ_CP033433.1"/>
</dbReference>
<dbReference type="AlphaFoldDB" id="A0A3G3K0M5"/>
<dbReference type="Pfam" id="PF04015">
    <property type="entry name" value="DUF362"/>
    <property type="match status" value="1"/>
</dbReference>
<evidence type="ECO:0000313" key="3">
    <source>
        <dbReference type="Proteomes" id="UP000269097"/>
    </source>
</evidence>
<proteinExistence type="predicted"/>